<proteinExistence type="predicted"/>
<sequence length="57" mass="6335">MQLIGLFKSLLSGWQFSGCYDRTRRKGAIDTCVCVFSVERSMHAVVCWCSNDGLVGC</sequence>
<reference evidence="1" key="2">
    <citation type="journal article" date="2015" name="Data Brief">
        <title>Shoot transcriptome of the giant reed, Arundo donax.</title>
        <authorList>
            <person name="Barrero R.A."/>
            <person name="Guerrero F.D."/>
            <person name="Moolhuijzen P."/>
            <person name="Goolsby J.A."/>
            <person name="Tidwell J."/>
            <person name="Bellgard S.E."/>
            <person name="Bellgard M.I."/>
        </authorList>
    </citation>
    <scope>NUCLEOTIDE SEQUENCE</scope>
    <source>
        <tissue evidence="1">Shoot tissue taken approximately 20 cm above the soil surface</tissue>
    </source>
</reference>
<reference evidence="1" key="1">
    <citation type="submission" date="2014-09" db="EMBL/GenBank/DDBJ databases">
        <authorList>
            <person name="Magalhaes I.L.F."/>
            <person name="Oliveira U."/>
            <person name="Santos F.R."/>
            <person name="Vidigal T.H.D.A."/>
            <person name="Brescovit A.D."/>
            <person name="Santos A.J."/>
        </authorList>
    </citation>
    <scope>NUCLEOTIDE SEQUENCE</scope>
    <source>
        <tissue evidence="1">Shoot tissue taken approximately 20 cm above the soil surface</tissue>
    </source>
</reference>
<dbReference type="EMBL" id="GBRH01170104">
    <property type="protein sequence ID" value="JAE27792.1"/>
    <property type="molecule type" value="Transcribed_RNA"/>
</dbReference>
<evidence type="ECO:0000313" key="1">
    <source>
        <dbReference type="EMBL" id="JAE27792.1"/>
    </source>
</evidence>
<protein>
    <submittedName>
        <fullName evidence="1">Uncharacterized protein</fullName>
    </submittedName>
</protein>
<accession>A0A0A9GTB3</accession>
<dbReference type="AlphaFoldDB" id="A0A0A9GTB3"/>
<organism evidence="1">
    <name type="scientific">Arundo donax</name>
    <name type="common">Giant reed</name>
    <name type="synonym">Donax arundinaceus</name>
    <dbReference type="NCBI Taxonomy" id="35708"/>
    <lineage>
        <taxon>Eukaryota</taxon>
        <taxon>Viridiplantae</taxon>
        <taxon>Streptophyta</taxon>
        <taxon>Embryophyta</taxon>
        <taxon>Tracheophyta</taxon>
        <taxon>Spermatophyta</taxon>
        <taxon>Magnoliopsida</taxon>
        <taxon>Liliopsida</taxon>
        <taxon>Poales</taxon>
        <taxon>Poaceae</taxon>
        <taxon>PACMAD clade</taxon>
        <taxon>Arundinoideae</taxon>
        <taxon>Arundineae</taxon>
        <taxon>Arundo</taxon>
    </lineage>
</organism>
<name>A0A0A9GTB3_ARUDO</name>